<feature type="transmembrane region" description="Helical" evidence="2">
    <location>
        <begin position="7"/>
        <end position="28"/>
    </location>
</feature>
<dbReference type="PANTHER" id="PTHR33318">
    <property type="entry name" value="ASPARTYL/GLUTAMYL-TRNA(ASN/GLN) AMIDOTRANSFERASE SUBUNIT"/>
    <property type="match status" value="1"/>
</dbReference>
<comment type="caution">
    <text evidence="3">The sequence shown here is derived from an EMBL/GenBank/DDBJ whole genome shotgun (WGS) entry which is preliminary data.</text>
</comment>
<reference evidence="3" key="2">
    <citation type="submission" date="2021-02" db="EMBL/GenBank/DDBJ databases">
        <authorList>
            <person name="Kimball J.A."/>
            <person name="Haas M.W."/>
            <person name="Macchietto M."/>
            <person name="Kono T."/>
            <person name="Duquette J."/>
            <person name="Shao M."/>
        </authorList>
    </citation>
    <scope>NUCLEOTIDE SEQUENCE</scope>
    <source>
        <tissue evidence="3">Fresh leaf tissue</tissue>
    </source>
</reference>
<feature type="compositionally biased region" description="Basic residues" evidence="1">
    <location>
        <begin position="246"/>
        <end position="257"/>
    </location>
</feature>
<dbReference type="AlphaFoldDB" id="A0A8J5SKY0"/>
<feature type="compositionally biased region" description="Polar residues" evidence="1">
    <location>
        <begin position="258"/>
        <end position="277"/>
    </location>
</feature>
<keyword evidence="4" id="KW-1185">Reference proteome</keyword>
<keyword evidence="2" id="KW-0812">Transmembrane</keyword>
<gene>
    <name evidence="3" type="ORF">GUJ93_ZPchr0006g45623</name>
</gene>
<keyword evidence="2" id="KW-1133">Transmembrane helix</keyword>
<organism evidence="3 4">
    <name type="scientific">Zizania palustris</name>
    <name type="common">Northern wild rice</name>
    <dbReference type="NCBI Taxonomy" id="103762"/>
    <lineage>
        <taxon>Eukaryota</taxon>
        <taxon>Viridiplantae</taxon>
        <taxon>Streptophyta</taxon>
        <taxon>Embryophyta</taxon>
        <taxon>Tracheophyta</taxon>
        <taxon>Spermatophyta</taxon>
        <taxon>Magnoliopsida</taxon>
        <taxon>Liliopsida</taxon>
        <taxon>Poales</taxon>
        <taxon>Poaceae</taxon>
        <taxon>BOP clade</taxon>
        <taxon>Oryzoideae</taxon>
        <taxon>Oryzeae</taxon>
        <taxon>Zizaniinae</taxon>
        <taxon>Zizania</taxon>
    </lineage>
</organism>
<dbReference type="InterPro" id="IPR039300">
    <property type="entry name" value="JASON"/>
</dbReference>
<feature type="compositionally biased region" description="Low complexity" evidence="1">
    <location>
        <begin position="235"/>
        <end position="245"/>
    </location>
</feature>
<evidence type="ECO:0000313" key="4">
    <source>
        <dbReference type="Proteomes" id="UP000729402"/>
    </source>
</evidence>
<dbReference type="Proteomes" id="UP000729402">
    <property type="component" value="Unassembled WGS sequence"/>
</dbReference>
<dbReference type="PANTHER" id="PTHR33318:SF5">
    <property type="entry name" value="OS06G0670100 PROTEIN"/>
    <property type="match status" value="1"/>
</dbReference>
<dbReference type="GO" id="GO:0007142">
    <property type="term" value="P:male meiosis II"/>
    <property type="evidence" value="ECO:0007669"/>
    <property type="project" value="InterPro"/>
</dbReference>
<accession>A0A8J5SKY0</accession>
<feature type="region of interest" description="Disordered" evidence="1">
    <location>
        <begin position="235"/>
        <end position="297"/>
    </location>
</feature>
<proteinExistence type="predicted"/>
<evidence type="ECO:0000313" key="3">
    <source>
        <dbReference type="EMBL" id="KAG8074953.1"/>
    </source>
</evidence>
<sequence>MCRCAGAIVRAVVEFLDAFLVGCFLSFFRLRPGSRPRVDSPGSGRRDPLARKDRLGLGLGELLWDDEEGFGGNGGCHEDLADDSGIVEELRCEVEELRCEVEELRGEANYLKLCGAISETPAELRNVSYQINLENNIEYDNVHINTPAVEATSAFEYKSSEEFQCGEDRTLRPELNTEDNDHLPLVESDLQSALQDKSPLQSIKRKRVWTRKQFVYPILRPIENNLQSMELIEDSSPMLPSNSNPPKRRNLGTHSVKKPQQTSSDSVAKAESFNSLSLPPEESKYHHGTPKLLDDAKLNSDENHGVFSLSHWLKSSSSGDENQGDVECAMRGQLYDDNSLVEEGHVYMASEANWDAENPTPRLSKAWDCHGIPNSTTKYKEDQQVRWHTTPFEERLSKVLSEEEVRPTRKLVRGRLLHLDKRAES</sequence>
<evidence type="ECO:0000256" key="1">
    <source>
        <dbReference type="SAM" id="MobiDB-lite"/>
    </source>
</evidence>
<keyword evidence="2" id="KW-0472">Membrane</keyword>
<evidence type="ECO:0008006" key="5">
    <source>
        <dbReference type="Google" id="ProtNLM"/>
    </source>
</evidence>
<dbReference type="OrthoDB" id="1932581at2759"/>
<evidence type="ECO:0000256" key="2">
    <source>
        <dbReference type="SAM" id="Phobius"/>
    </source>
</evidence>
<dbReference type="EMBL" id="JAAALK010000283">
    <property type="protein sequence ID" value="KAG8074953.1"/>
    <property type="molecule type" value="Genomic_DNA"/>
</dbReference>
<reference evidence="3" key="1">
    <citation type="journal article" date="2021" name="bioRxiv">
        <title>Whole Genome Assembly and Annotation of Northern Wild Rice, Zizania palustris L., Supports a Whole Genome Duplication in the Zizania Genus.</title>
        <authorList>
            <person name="Haas M."/>
            <person name="Kono T."/>
            <person name="Macchietto M."/>
            <person name="Millas R."/>
            <person name="McGilp L."/>
            <person name="Shao M."/>
            <person name="Duquette J."/>
            <person name="Hirsch C.N."/>
            <person name="Kimball J."/>
        </authorList>
    </citation>
    <scope>NUCLEOTIDE SEQUENCE</scope>
    <source>
        <tissue evidence="3">Fresh leaf tissue</tissue>
    </source>
</reference>
<protein>
    <recommendedName>
        <fullName evidence="5">Protein JASON</fullName>
    </recommendedName>
</protein>
<name>A0A8J5SKY0_ZIZPA</name>